<accession>A0A0E9PSB7</accession>
<protein>
    <submittedName>
        <fullName evidence="1">Uncharacterized protein</fullName>
    </submittedName>
</protein>
<sequence length="40" mass="4951">MFELSNLKHIFLRLYKQNTKLDNKCRVFCIITNRECIYKL</sequence>
<proteinExistence type="predicted"/>
<reference evidence="1" key="2">
    <citation type="journal article" date="2015" name="Fish Shellfish Immunol.">
        <title>Early steps in the European eel (Anguilla anguilla)-Vibrio vulnificus interaction in the gills: Role of the RtxA13 toxin.</title>
        <authorList>
            <person name="Callol A."/>
            <person name="Pajuelo D."/>
            <person name="Ebbesson L."/>
            <person name="Teles M."/>
            <person name="MacKenzie S."/>
            <person name="Amaro C."/>
        </authorList>
    </citation>
    <scope>NUCLEOTIDE SEQUENCE</scope>
</reference>
<dbReference type="AlphaFoldDB" id="A0A0E9PSB7"/>
<reference evidence="1" key="1">
    <citation type="submission" date="2014-11" db="EMBL/GenBank/DDBJ databases">
        <authorList>
            <person name="Amaro Gonzalez C."/>
        </authorList>
    </citation>
    <scope>NUCLEOTIDE SEQUENCE</scope>
</reference>
<dbReference type="EMBL" id="GBXM01101193">
    <property type="protein sequence ID" value="JAH07384.1"/>
    <property type="molecule type" value="Transcribed_RNA"/>
</dbReference>
<organism evidence="1">
    <name type="scientific">Anguilla anguilla</name>
    <name type="common">European freshwater eel</name>
    <name type="synonym">Muraena anguilla</name>
    <dbReference type="NCBI Taxonomy" id="7936"/>
    <lineage>
        <taxon>Eukaryota</taxon>
        <taxon>Metazoa</taxon>
        <taxon>Chordata</taxon>
        <taxon>Craniata</taxon>
        <taxon>Vertebrata</taxon>
        <taxon>Euteleostomi</taxon>
        <taxon>Actinopterygii</taxon>
        <taxon>Neopterygii</taxon>
        <taxon>Teleostei</taxon>
        <taxon>Anguilliformes</taxon>
        <taxon>Anguillidae</taxon>
        <taxon>Anguilla</taxon>
    </lineage>
</organism>
<name>A0A0E9PSB7_ANGAN</name>
<evidence type="ECO:0000313" key="1">
    <source>
        <dbReference type="EMBL" id="JAH07384.1"/>
    </source>
</evidence>